<dbReference type="AlphaFoldDB" id="A0A0C3NFR0"/>
<dbReference type="Proteomes" id="UP000053257">
    <property type="component" value="Unassembled WGS sequence"/>
</dbReference>
<gene>
    <name evidence="2" type="ORF">PHLGIDRAFT_121456</name>
</gene>
<sequence>MSAVMEGRARRERRPMHAIFARSGQDASTALATSIARSRPRPPASSSRGSFLRRRPCAGADPAGALDDRCNRWRTAGVEPLHLSTPSARTPEAAARELGGRVYSWPRKGGLLRQKGRVPTAESPQVAAPTRAEGLLPPRFP</sequence>
<reference evidence="2 3" key="1">
    <citation type="journal article" date="2014" name="PLoS Genet.">
        <title>Analysis of the Phlebiopsis gigantea genome, transcriptome and secretome provides insight into its pioneer colonization strategies of wood.</title>
        <authorList>
            <person name="Hori C."/>
            <person name="Ishida T."/>
            <person name="Igarashi K."/>
            <person name="Samejima M."/>
            <person name="Suzuki H."/>
            <person name="Master E."/>
            <person name="Ferreira P."/>
            <person name="Ruiz-Duenas F.J."/>
            <person name="Held B."/>
            <person name="Canessa P."/>
            <person name="Larrondo L.F."/>
            <person name="Schmoll M."/>
            <person name="Druzhinina I.S."/>
            <person name="Kubicek C.P."/>
            <person name="Gaskell J.A."/>
            <person name="Kersten P."/>
            <person name="St John F."/>
            <person name="Glasner J."/>
            <person name="Sabat G."/>
            <person name="Splinter BonDurant S."/>
            <person name="Syed K."/>
            <person name="Yadav J."/>
            <person name="Mgbeahuruike A.C."/>
            <person name="Kovalchuk A."/>
            <person name="Asiegbu F.O."/>
            <person name="Lackner G."/>
            <person name="Hoffmeister D."/>
            <person name="Rencoret J."/>
            <person name="Gutierrez A."/>
            <person name="Sun H."/>
            <person name="Lindquist E."/>
            <person name="Barry K."/>
            <person name="Riley R."/>
            <person name="Grigoriev I.V."/>
            <person name="Henrissat B."/>
            <person name="Kues U."/>
            <person name="Berka R.M."/>
            <person name="Martinez A.T."/>
            <person name="Covert S.F."/>
            <person name="Blanchette R.A."/>
            <person name="Cullen D."/>
        </authorList>
    </citation>
    <scope>NUCLEOTIDE SEQUENCE [LARGE SCALE GENOMIC DNA]</scope>
    <source>
        <strain evidence="2 3">11061_1 CR5-6</strain>
    </source>
</reference>
<keyword evidence="3" id="KW-1185">Reference proteome</keyword>
<protein>
    <submittedName>
        <fullName evidence="2">Uncharacterized protein</fullName>
    </submittedName>
</protein>
<proteinExistence type="predicted"/>
<accession>A0A0C3NFR0</accession>
<evidence type="ECO:0000313" key="3">
    <source>
        <dbReference type="Proteomes" id="UP000053257"/>
    </source>
</evidence>
<name>A0A0C3NFR0_PHLG1</name>
<evidence type="ECO:0000313" key="2">
    <source>
        <dbReference type="EMBL" id="KIP03564.1"/>
    </source>
</evidence>
<evidence type="ECO:0000256" key="1">
    <source>
        <dbReference type="SAM" id="MobiDB-lite"/>
    </source>
</evidence>
<dbReference type="HOGENOM" id="CLU_1825969_0_0_1"/>
<organism evidence="2 3">
    <name type="scientific">Phlebiopsis gigantea (strain 11061_1 CR5-6)</name>
    <name type="common">White-rot fungus</name>
    <name type="synonym">Peniophora gigantea</name>
    <dbReference type="NCBI Taxonomy" id="745531"/>
    <lineage>
        <taxon>Eukaryota</taxon>
        <taxon>Fungi</taxon>
        <taxon>Dikarya</taxon>
        <taxon>Basidiomycota</taxon>
        <taxon>Agaricomycotina</taxon>
        <taxon>Agaricomycetes</taxon>
        <taxon>Polyporales</taxon>
        <taxon>Phanerochaetaceae</taxon>
        <taxon>Phlebiopsis</taxon>
    </lineage>
</organism>
<dbReference type="EMBL" id="KN840609">
    <property type="protein sequence ID" value="KIP03564.1"/>
    <property type="molecule type" value="Genomic_DNA"/>
</dbReference>
<feature type="region of interest" description="Disordered" evidence="1">
    <location>
        <begin position="1"/>
        <end position="68"/>
    </location>
</feature>
<feature type="region of interest" description="Disordered" evidence="1">
    <location>
        <begin position="108"/>
        <end position="141"/>
    </location>
</feature>